<dbReference type="SUPFAM" id="SSF47807">
    <property type="entry name" value="5' to 3' exonuclease, C-terminal subdomain"/>
    <property type="match status" value="1"/>
</dbReference>
<organism evidence="4 5">
    <name type="scientific">Nakaseomyces bracarensis</name>
    <dbReference type="NCBI Taxonomy" id="273131"/>
    <lineage>
        <taxon>Eukaryota</taxon>
        <taxon>Fungi</taxon>
        <taxon>Dikarya</taxon>
        <taxon>Ascomycota</taxon>
        <taxon>Saccharomycotina</taxon>
        <taxon>Saccharomycetes</taxon>
        <taxon>Saccharomycetales</taxon>
        <taxon>Saccharomycetaceae</taxon>
        <taxon>Nakaseomyces</taxon>
    </lineage>
</organism>
<dbReference type="CDD" id="cd09870">
    <property type="entry name" value="PIN_YEN1"/>
    <property type="match status" value="1"/>
</dbReference>
<dbReference type="Proteomes" id="UP001623330">
    <property type="component" value="Unassembled WGS sequence"/>
</dbReference>
<dbReference type="PANTHER" id="PTHR11081">
    <property type="entry name" value="FLAP ENDONUCLEASE FAMILY MEMBER"/>
    <property type="match status" value="1"/>
</dbReference>
<sequence length="644" mass="74552">MGVPEVWELLKPNIKDKRISFKRFVTEFKNEHNSAPRIAIDGHNWLFECGFFHNDSRQRNGVSNDNPDLGLDDIENGKPFINFISKIRDFLVLDVTFVIVFDGPLKPHYKGKGNVPLRDIVTEGTSAEELLKNYCDSYHLHEQLHQKRCGKKYDPILRHIQEILDALGITYIMACAEGESQCAWLQREGIVDYVMSNDSDSFMFGATKILRNYSKNIEDRSPSSAYRSSDNTNENEYYITVVDLDEINQSSNITLDSKRLLFFSILMGGDYNVGLSGLGKTKALVLMKWKDPDFVEEFFSIFTSMDQVADAVVNSYSEFQNKLFQYCKENGKTMFGRNYKLLLSRENYKGWPLPHLIYHYRFPIINTEISAEILDPSKAVNVEGSKRYRTVDLKQVKRILDLRGVPSLCKFDSWFHRTMHEFFLVKQVSLFPEETVNNNYAKITDEKAELDKCGMVPLSYVKIRYRTFLQGTESSTLTQEMPDSPEKIDQELSSPRKASQRQIDIKEYPYVIWIPKLLIPANNVLITRFEAERSKAITPLRRESSSPKKRKSIYSQNNTLDGFLSKHSSPARLSPAKLSPAKFSPTTENDTVLHKEKTRRKLFIEDAEEEEEEEEDSLIIVEERRVRRDIEYLIATSPVKRRKS</sequence>
<dbReference type="InterPro" id="IPR006086">
    <property type="entry name" value="XPG-I_dom"/>
</dbReference>
<dbReference type="SMART" id="SM00484">
    <property type="entry name" value="XPGI"/>
    <property type="match status" value="1"/>
</dbReference>
<feature type="region of interest" description="Disordered" evidence="2">
    <location>
        <begin position="567"/>
        <end position="590"/>
    </location>
</feature>
<dbReference type="InterPro" id="IPR006084">
    <property type="entry name" value="XPG/Rad2"/>
</dbReference>
<dbReference type="SUPFAM" id="SSF88723">
    <property type="entry name" value="PIN domain-like"/>
    <property type="match status" value="1"/>
</dbReference>
<protein>
    <submittedName>
        <fullName evidence="4">Holliday junction resolvase YEN1</fullName>
    </submittedName>
</protein>
<evidence type="ECO:0000313" key="4">
    <source>
        <dbReference type="EMBL" id="KAL3231428.1"/>
    </source>
</evidence>
<keyword evidence="5" id="KW-1185">Reference proteome</keyword>
<keyword evidence="1" id="KW-0175">Coiled coil</keyword>
<accession>A0ABR4NSL8</accession>
<reference evidence="4 5" key="1">
    <citation type="submission" date="2024-05" db="EMBL/GenBank/DDBJ databases">
        <title>Long read based assembly of the Candida bracarensis genome reveals expanded adhesin content.</title>
        <authorList>
            <person name="Marcet-Houben M."/>
            <person name="Ksiezopolska E."/>
            <person name="Gabaldon T."/>
        </authorList>
    </citation>
    <scope>NUCLEOTIDE SEQUENCE [LARGE SCALE GENOMIC DNA]</scope>
    <source>
        <strain evidence="4 5">CBM6</strain>
    </source>
</reference>
<evidence type="ECO:0000313" key="5">
    <source>
        <dbReference type="Proteomes" id="UP001623330"/>
    </source>
</evidence>
<feature type="coiled-coil region" evidence="1">
    <location>
        <begin position="593"/>
        <end position="624"/>
    </location>
</feature>
<dbReference type="PRINTS" id="PR00853">
    <property type="entry name" value="XPGRADSUPER"/>
</dbReference>
<dbReference type="InterPro" id="IPR036279">
    <property type="entry name" value="5-3_exonuclease_C_sf"/>
</dbReference>
<name>A0ABR4NSL8_9SACH</name>
<evidence type="ECO:0000256" key="1">
    <source>
        <dbReference type="SAM" id="Coils"/>
    </source>
</evidence>
<dbReference type="PANTHER" id="PTHR11081:SF72">
    <property type="entry name" value="HOLLIDAY JUNCTION RESOLVASE YEN1"/>
    <property type="match status" value="1"/>
</dbReference>
<feature type="domain" description="XPG-I" evidence="3">
    <location>
        <begin position="165"/>
        <end position="237"/>
    </location>
</feature>
<dbReference type="Pfam" id="PF00867">
    <property type="entry name" value="XPG_I"/>
    <property type="match status" value="1"/>
</dbReference>
<gene>
    <name evidence="4" type="ORF">RNJ44_00463</name>
</gene>
<feature type="region of interest" description="Disordered" evidence="2">
    <location>
        <begin position="474"/>
        <end position="496"/>
    </location>
</feature>
<dbReference type="InterPro" id="IPR029060">
    <property type="entry name" value="PIN-like_dom_sf"/>
</dbReference>
<dbReference type="Gene3D" id="3.40.50.1010">
    <property type="entry name" value="5'-nuclease"/>
    <property type="match status" value="1"/>
</dbReference>
<comment type="caution">
    <text evidence="4">The sequence shown here is derived from an EMBL/GenBank/DDBJ whole genome shotgun (WGS) entry which is preliminary data.</text>
</comment>
<dbReference type="EMBL" id="JBEVYD010000007">
    <property type="protein sequence ID" value="KAL3231428.1"/>
    <property type="molecule type" value="Genomic_DNA"/>
</dbReference>
<proteinExistence type="predicted"/>
<evidence type="ECO:0000256" key="2">
    <source>
        <dbReference type="SAM" id="MobiDB-lite"/>
    </source>
</evidence>
<evidence type="ECO:0000259" key="3">
    <source>
        <dbReference type="SMART" id="SM00484"/>
    </source>
</evidence>